<gene>
    <name evidence="1" type="ORF">PQBR55_0163</name>
</gene>
<keyword evidence="1" id="KW-0614">Plasmid</keyword>
<sequence>MSIHTTESTTVLNSVPLTLEGRSLENLRRYREVKEQWLAATDGTQKSLKLKTQLDDLRAELASWLDMAVLRQERGEG</sequence>
<reference evidence="1" key="1">
    <citation type="submission" date="2014-12" db="EMBL/GenBank/DDBJ databases">
        <authorList>
            <person name="Hall J."/>
        </authorList>
    </citation>
    <scope>NUCLEOTIDE SEQUENCE [LARGE SCALE GENOMIC DNA]</scope>
    <source>
        <strain evidence="1">SBW25</strain>
        <plasmid evidence="1">pQBR55</plasmid>
    </source>
</reference>
<proteinExistence type="predicted"/>
<name>A0A0G4E6G4_PSEFS</name>
<evidence type="ECO:0000313" key="1">
    <source>
        <dbReference type="EMBL" id="CEK42542.1"/>
    </source>
</evidence>
<accession>A0A0G4E6G4</accession>
<dbReference type="AlphaFoldDB" id="A0A0G4E6G4"/>
<dbReference type="EMBL" id="LN713927">
    <property type="protein sequence ID" value="CEK42542.1"/>
    <property type="molecule type" value="Genomic_DNA"/>
</dbReference>
<organism evidence="1">
    <name type="scientific">Pseudomonas fluorescens (strain SBW25)</name>
    <dbReference type="NCBI Taxonomy" id="216595"/>
    <lineage>
        <taxon>Bacteria</taxon>
        <taxon>Pseudomonadati</taxon>
        <taxon>Pseudomonadota</taxon>
        <taxon>Gammaproteobacteria</taxon>
        <taxon>Pseudomonadales</taxon>
        <taxon>Pseudomonadaceae</taxon>
        <taxon>Pseudomonas</taxon>
    </lineage>
</organism>
<protein>
    <submittedName>
        <fullName evidence="1">Uncharacterized protein</fullName>
    </submittedName>
</protein>
<geneLocation type="plasmid" evidence="1">
    <name>pQBR55</name>
</geneLocation>
<reference evidence="1" key="2">
    <citation type="submission" date="2015-06" db="EMBL/GenBank/DDBJ databases">
        <title>Environmentally co-occuring mercury resistance plasmids are genetically and phenotypically diverse and confer variable context-dependent fitness effects.</title>
        <authorList>
            <person name="Hall J.P.J."/>
            <person name="Harrison E."/>
            <person name="Lilley A.K."/>
            <person name="Paterson S."/>
            <person name="Spiers A.J."/>
            <person name="Brockhurst M.A."/>
        </authorList>
    </citation>
    <scope>NUCLEOTIDE SEQUENCE [LARGE SCALE GENOMIC DNA]</scope>
    <source>
        <strain evidence="1">SBW25</strain>
        <plasmid evidence="1">pQBR55</plasmid>
    </source>
</reference>
<dbReference type="RefSeq" id="WP_176456094.1">
    <property type="nucleotide sequence ID" value="NZ_LN713927.1"/>
</dbReference>